<accession>A0ABT6F1J1</accession>
<proteinExistence type="predicted"/>
<keyword evidence="1" id="KW-0732">Signal</keyword>
<evidence type="ECO:0000313" key="2">
    <source>
        <dbReference type="EMBL" id="MDG2991651.1"/>
    </source>
</evidence>
<organism evidence="2 3">
    <name type="scientific">Candidatus Synechococcus calcipolaris G9</name>
    <dbReference type="NCBI Taxonomy" id="1497997"/>
    <lineage>
        <taxon>Bacteria</taxon>
        <taxon>Bacillati</taxon>
        <taxon>Cyanobacteriota</taxon>
        <taxon>Cyanophyceae</taxon>
        <taxon>Synechococcales</taxon>
        <taxon>Synechococcaceae</taxon>
        <taxon>Synechococcus</taxon>
    </lineage>
</organism>
<dbReference type="Pfam" id="PF10989">
    <property type="entry name" value="DUF2808"/>
    <property type="match status" value="1"/>
</dbReference>
<evidence type="ECO:0000313" key="3">
    <source>
        <dbReference type="Proteomes" id="UP001154265"/>
    </source>
</evidence>
<feature type="chain" id="PRO_5047295296" evidence="1">
    <location>
        <begin position="29"/>
        <end position="190"/>
    </location>
</feature>
<comment type="caution">
    <text evidence="2">The sequence shown here is derived from an EMBL/GenBank/DDBJ whole genome shotgun (WGS) entry which is preliminary data.</text>
</comment>
<keyword evidence="3" id="KW-1185">Reference proteome</keyword>
<feature type="signal peptide" evidence="1">
    <location>
        <begin position="1"/>
        <end position="28"/>
    </location>
</feature>
<reference evidence="2" key="1">
    <citation type="journal article" date="2022" name="Genome Biol. Evol.">
        <title>A New Gene Family Diagnostic for Intracellular Biomineralization of Amorphous Ca Carbonates by Cyanobacteria.</title>
        <authorList>
            <person name="Benzerara K."/>
            <person name="Duprat E."/>
            <person name="Bitard-Feildel T."/>
            <person name="Caumes G."/>
            <person name="Cassier-Chauvat C."/>
            <person name="Chauvat F."/>
            <person name="Dezi M."/>
            <person name="Diop S.I."/>
            <person name="Gaschignard G."/>
            <person name="Gorgen S."/>
            <person name="Gugger M."/>
            <person name="Lopez-Garcia P."/>
            <person name="Millet M."/>
            <person name="Skouri-Panet F."/>
            <person name="Moreira D."/>
            <person name="Callebaut I."/>
        </authorList>
    </citation>
    <scope>NUCLEOTIDE SEQUENCE</scope>
    <source>
        <strain evidence="2">G9</strain>
    </source>
</reference>
<dbReference type="RefSeq" id="WP_277867513.1">
    <property type="nucleotide sequence ID" value="NZ_JAKKUT010000002.1"/>
</dbReference>
<sequence length="190" mass="21110">MVRVQRLLPAMFAAGCLVASGMPLVAQAQSNPGFTFNWGDGPSGSQQLRYHLDYGTPGFLGDRYWLRLGNQKVAINRINISYPDYFDGTFNAQSIELRTGGSKSNSFFQFRRDPGKLIELAEVTLDRDNRTIDIVPAEVIPAGTEVQVIMSNVRNPRSSGMFYFNARIGSPGDVPLMRYIGTWIISIARP</sequence>
<dbReference type="EMBL" id="JAKKUT010000002">
    <property type="protein sequence ID" value="MDG2991651.1"/>
    <property type="molecule type" value="Genomic_DNA"/>
</dbReference>
<dbReference type="Proteomes" id="UP001154265">
    <property type="component" value="Unassembled WGS sequence"/>
</dbReference>
<name>A0ABT6F1J1_9SYNE</name>
<evidence type="ECO:0000256" key="1">
    <source>
        <dbReference type="SAM" id="SignalP"/>
    </source>
</evidence>
<protein>
    <submittedName>
        <fullName evidence="2">DUF2808 domain-containing protein</fullName>
    </submittedName>
</protein>
<dbReference type="InterPro" id="IPR021256">
    <property type="entry name" value="DUF2808"/>
</dbReference>
<reference evidence="2" key="2">
    <citation type="submission" date="2022-01" db="EMBL/GenBank/DDBJ databases">
        <authorList>
            <person name="Zivanovic Y."/>
            <person name="Moreira D."/>
            <person name="Lopez-Garcia P."/>
        </authorList>
    </citation>
    <scope>NUCLEOTIDE SEQUENCE</scope>
    <source>
        <strain evidence="2">G9</strain>
    </source>
</reference>
<gene>
    <name evidence="2" type="ORF">L3556_12010</name>
</gene>